<dbReference type="InterPro" id="IPR004014">
    <property type="entry name" value="ATPase_P-typ_cation-transptr_N"/>
</dbReference>
<dbReference type="GO" id="GO:0030007">
    <property type="term" value="P:intracellular potassium ion homeostasis"/>
    <property type="evidence" value="ECO:0007669"/>
    <property type="project" value="TreeGrafter"/>
</dbReference>
<keyword evidence="7 10" id="KW-1133">Transmembrane helix</keyword>
<dbReference type="GO" id="GO:1902600">
    <property type="term" value="P:proton transmembrane transport"/>
    <property type="evidence" value="ECO:0007669"/>
    <property type="project" value="TreeGrafter"/>
</dbReference>
<dbReference type="InterPro" id="IPR050510">
    <property type="entry name" value="Cation_transp_ATPase_P-type"/>
</dbReference>
<evidence type="ECO:0000256" key="8">
    <source>
        <dbReference type="ARBA" id="ARBA00023136"/>
    </source>
</evidence>
<feature type="transmembrane region" description="Helical" evidence="10">
    <location>
        <begin position="130"/>
        <end position="148"/>
    </location>
</feature>
<dbReference type="GO" id="GO:0005524">
    <property type="term" value="F:ATP binding"/>
    <property type="evidence" value="ECO:0007669"/>
    <property type="project" value="UniProtKB-KW"/>
</dbReference>
<keyword evidence="2" id="KW-1003">Cell membrane</keyword>
<dbReference type="Pfam" id="PF13246">
    <property type="entry name" value="Cation_ATPase"/>
    <property type="match status" value="1"/>
</dbReference>
<reference evidence="12 13" key="1">
    <citation type="journal article" date="2019" name="Nat. Ecol. Evol.">
        <title>Megaphylogeny resolves global patterns of mushroom evolution.</title>
        <authorList>
            <person name="Varga T."/>
            <person name="Krizsan K."/>
            <person name="Foldi C."/>
            <person name="Dima B."/>
            <person name="Sanchez-Garcia M."/>
            <person name="Sanchez-Ramirez S."/>
            <person name="Szollosi G.J."/>
            <person name="Szarkandi J.G."/>
            <person name="Papp V."/>
            <person name="Albert L."/>
            <person name="Andreopoulos W."/>
            <person name="Angelini C."/>
            <person name="Antonin V."/>
            <person name="Barry K.W."/>
            <person name="Bougher N.L."/>
            <person name="Buchanan P."/>
            <person name="Buyck B."/>
            <person name="Bense V."/>
            <person name="Catcheside P."/>
            <person name="Chovatia M."/>
            <person name="Cooper J."/>
            <person name="Damon W."/>
            <person name="Desjardin D."/>
            <person name="Finy P."/>
            <person name="Geml J."/>
            <person name="Haridas S."/>
            <person name="Hughes K."/>
            <person name="Justo A."/>
            <person name="Karasinski D."/>
            <person name="Kautmanova I."/>
            <person name="Kiss B."/>
            <person name="Kocsube S."/>
            <person name="Kotiranta H."/>
            <person name="LaButti K.M."/>
            <person name="Lechner B.E."/>
            <person name="Liimatainen K."/>
            <person name="Lipzen A."/>
            <person name="Lukacs Z."/>
            <person name="Mihaltcheva S."/>
            <person name="Morgado L.N."/>
            <person name="Niskanen T."/>
            <person name="Noordeloos M.E."/>
            <person name="Ohm R.A."/>
            <person name="Ortiz-Santana B."/>
            <person name="Ovrebo C."/>
            <person name="Racz N."/>
            <person name="Riley R."/>
            <person name="Savchenko A."/>
            <person name="Shiryaev A."/>
            <person name="Soop K."/>
            <person name="Spirin V."/>
            <person name="Szebenyi C."/>
            <person name="Tomsovsky M."/>
            <person name="Tulloss R.E."/>
            <person name="Uehling J."/>
            <person name="Grigoriev I.V."/>
            <person name="Vagvolgyi C."/>
            <person name="Papp T."/>
            <person name="Martin F.M."/>
            <person name="Miettinen O."/>
            <person name="Hibbett D.S."/>
            <person name="Nagy L.G."/>
        </authorList>
    </citation>
    <scope>NUCLEOTIDE SEQUENCE [LARGE SCALE GENOMIC DNA]</scope>
    <source>
        <strain evidence="12 13">FP101781</strain>
    </source>
</reference>
<dbReference type="InterPro" id="IPR023299">
    <property type="entry name" value="ATPase_P-typ_cyto_dom_N"/>
</dbReference>
<organism evidence="12 13">
    <name type="scientific">Coprinellus micaceus</name>
    <name type="common">Glistening ink-cap mushroom</name>
    <name type="synonym">Coprinus micaceus</name>
    <dbReference type="NCBI Taxonomy" id="71717"/>
    <lineage>
        <taxon>Eukaryota</taxon>
        <taxon>Fungi</taxon>
        <taxon>Dikarya</taxon>
        <taxon>Basidiomycota</taxon>
        <taxon>Agaricomycotina</taxon>
        <taxon>Agaricomycetes</taxon>
        <taxon>Agaricomycetidae</taxon>
        <taxon>Agaricales</taxon>
        <taxon>Agaricineae</taxon>
        <taxon>Psathyrellaceae</taxon>
        <taxon>Coprinellus</taxon>
    </lineage>
</organism>
<evidence type="ECO:0000256" key="7">
    <source>
        <dbReference type="ARBA" id="ARBA00022989"/>
    </source>
</evidence>
<keyword evidence="8 10" id="KW-0472">Membrane</keyword>
<dbReference type="AlphaFoldDB" id="A0A4Y7TCR6"/>
<feature type="transmembrane region" description="Helical" evidence="10">
    <location>
        <begin position="920"/>
        <end position="942"/>
    </location>
</feature>
<dbReference type="InterPro" id="IPR018303">
    <property type="entry name" value="ATPase_P-typ_P_site"/>
</dbReference>
<gene>
    <name evidence="12" type="ORF">FA13DRAFT_1663650</name>
</gene>
<dbReference type="GO" id="GO:0005886">
    <property type="term" value="C:plasma membrane"/>
    <property type="evidence" value="ECO:0007669"/>
    <property type="project" value="UniProtKB-SubCell"/>
</dbReference>
<dbReference type="Gene3D" id="1.20.1110.10">
    <property type="entry name" value="Calcium-transporting ATPase, transmembrane domain"/>
    <property type="match status" value="2"/>
</dbReference>
<feature type="transmembrane region" description="Helical" evidence="10">
    <location>
        <begin position="292"/>
        <end position="312"/>
    </location>
</feature>
<dbReference type="PRINTS" id="PR00119">
    <property type="entry name" value="CATATPASE"/>
</dbReference>
<dbReference type="SUPFAM" id="SSF81653">
    <property type="entry name" value="Calcium ATPase, transduction domain A"/>
    <property type="match status" value="1"/>
</dbReference>
<feature type="region of interest" description="Disordered" evidence="9">
    <location>
        <begin position="15"/>
        <end position="36"/>
    </location>
</feature>
<dbReference type="InterPro" id="IPR059000">
    <property type="entry name" value="ATPase_P-type_domA"/>
</dbReference>
<dbReference type="InterPro" id="IPR044492">
    <property type="entry name" value="P_typ_ATPase_HD_dom"/>
</dbReference>
<dbReference type="Proteomes" id="UP000298030">
    <property type="component" value="Unassembled WGS sequence"/>
</dbReference>
<dbReference type="InterPro" id="IPR023214">
    <property type="entry name" value="HAD_sf"/>
</dbReference>
<dbReference type="PANTHER" id="PTHR43294:SF21">
    <property type="entry name" value="CATION TRANSPORTING ATPASE"/>
    <property type="match status" value="1"/>
</dbReference>
<name>A0A4Y7TCR6_COPMI</name>
<feature type="transmembrane region" description="Helical" evidence="10">
    <location>
        <begin position="1024"/>
        <end position="1046"/>
    </location>
</feature>
<dbReference type="Gene3D" id="3.40.1110.10">
    <property type="entry name" value="Calcium-transporting ATPase, cytoplasmic domain N"/>
    <property type="match status" value="1"/>
</dbReference>
<evidence type="ECO:0000313" key="13">
    <source>
        <dbReference type="Proteomes" id="UP000298030"/>
    </source>
</evidence>
<evidence type="ECO:0000256" key="3">
    <source>
        <dbReference type="ARBA" id="ARBA00022692"/>
    </source>
</evidence>
<evidence type="ECO:0000256" key="1">
    <source>
        <dbReference type="ARBA" id="ARBA00004651"/>
    </source>
</evidence>
<keyword evidence="5" id="KW-0067">ATP-binding</keyword>
<dbReference type="InterPro" id="IPR001757">
    <property type="entry name" value="P_typ_ATPase"/>
</dbReference>
<dbReference type="GO" id="GO:1990573">
    <property type="term" value="P:potassium ion import across plasma membrane"/>
    <property type="evidence" value="ECO:0007669"/>
    <property type="project" value="TreeGrafter"/>
</dbReference>
<keyword evidence="13" id="KW-1185">Reference proteome</keyword>
<dbReference type="GO" id="GO:0016887">
    <property type="term" value="F:ATP hydrolysis activity"/>
    <property type="evidence" value="ECO:0007669"/>
    <property type="project" value="InterPro"/>
</dbReference>
<dbReference type="NCBIfam" id="TIGR01494">
    <property type="entry name" value="ATPase_P-type"/>
    <property type="match status" value="2"/>
</dbReference>
<dbReference type="SUPFAM" id="SSF81660">
    <property type="entry name" value="Metal cation-transporting ATPase, ATP-binding domain N"/>
    <property type="match status" value="1"/>
</dbReference>
<dbReference type="PANTHER" id="PTHR43294">
    <property type="entry name" value="SODIUM/POTASSIUM-TRANSPORTING ATPASE SUBUNIT ALPHA"/>
    <property type="match status" value="1"/>
</dbReference>
<feature type="transmembrane region" description="Helical" evidence="10">
    <location>
        <begin position="99"/>
        <end position="118"/>
    </location>
</feature>
<feature type="transmembrane region" description="Helical" evidence="10">
    <location>
        <begin position="1058"/>
        <end position="1081"/>
    </location>
</feature>
<evidence type="ECO:0000256" key="4">
    <source>
        <dbReference type="ARBA" id="ARBA00022741"/>
    </source>
</evidence>
<dbReference type="SFLD" id="SFLDF00027">
    <property type="entry name" value="p-type_atpase"/>
    <property type="match status" value="1"/>
</dbReference>
<sequence length="1114" mass="123936">MKRSITQEERELAAAGYEHLQQSKAPKEAAEGDEKDIHEHKLPIEALLTELQTSFDVKDPARSLGLRTDDAHTRIQRDGPNVLTPPKKKSGIRKFLDRLFTMFNILLMVAGVFVYILLGVQFKENFQNTYLGAILIAVAFLNAGIDYYQIQKSEAILASFLAMIPPACRVVRDATLQTIPAADLVKGDVVLLRMGDKTPADMILFSSNDLKVDNSSLTGESEPQERQPVLKGDTGRAAEAQNLVFNSTLVVNGEGWGVVVRTGDHTFIGQIAKLTGDEDGKESHLSVEIGQFVIMISCIAILFALIFFTVGITNIYKGKVGQTLTFAISILVAFVPEGLPSTVMLLLSIAAKRMAKQNLTLLATDKTGTLTRNQMTVTNIWSGKKMCSAFQSNNDDQTTLPFSIDAGGMREVVDVAALNSRIKFDRTDVPFDQRTILGDATETGLIRFAGRQLPTNYDEYTGRYPKVFEIPFNSTNKWAMSILHKPHENGPLILYIKGAPERVLSKCATYLQDGVEEEIDEDFKAEYDEAYDYMASRGHRVIACAQLLLEGDDYPLDYAFAKTDDRYPSQNYCFLGLVSLEDPPKHGVREAIGTLRLAGIKVMMVTGDHPKTAEAIARKINLVLGDTRETLAKKTDRALEEVYDDEVAAVVVHGDDIDELQGWQWDQIFNKDEIVFARTSPKHKLEIVKRAQALGHIVGVTGDGVNDSPALKKADLGIAMNISGSDVSKEAANMILLDDNFASVVKGVAEGRQIFVNLKRSIQYTITHSSPEVIPQLLYVVVPIPLPLSAILILVIDLGFELLIALSFAWDEPETEDGLMRMKPRKPGEFFIDIIHTPQISRPTPPIVTERSIHSLKRKALRRIKTRTLAHDPETGQAIRPGRISVFFSKFKNPFTRTFWEDAFEQTDNESLVDGKLLSYAYLEVGMIEAIGCLVAYFLVFFKNGFTPGDLQKAQKLAVYFKKDSPDFVNHAGKVIDGPHQADAFAQAQSIVYLSIFILQCFNVFAVKARLGFPFGKRIVSNKWNFLGILAGAALGMFIIYTPPLHVVFNGSYHLSPLYWLVPMAFGVAILAWTSLRVVFLRSSVEHMRVRDIKGLMMFPTMRTMSMRSRGSRH</sequence>
<dbReference type="STRING" id="71717.A0A4Y7TCR6"/>
<dbReference type="InterPro" id="IPR023298">
    <property type="entry name" value="ATPase_P-typ_TM_dom_sf"/>
</dbReference>
<dbReference type="Pfam" id="PF00690">
    <property type="entry name" value="Cation_ATPase_N"/>
    <property type="match status" value="1"/>
</dbReference>
<dbReference type="Pfam" id="PF00689">
    <property type="entry name" value="Cation_ATPase_C"/>
    <property type="match status" value="2"/>
</dbReference>
<dbReference type="PRINTS" id="PR00121">
    <property type="entry name" value="NAKATPASE"/>
</dbReference>
<dbReference type="PROSITE" id="PS00154">
    <property type="entry name" value="ATPASE_E1_E2"/>
    <property type="match status" value="1"/>
</dbReference>
<evidence type="ECO:0000259" key="11">
    <source>
        <dbReference type="SMART" id="SM00831"/>
    </source>
</evidence>
<dbReference type="EMBL" id="QPFP01000019">
    <property type="protein sequence ID" value="TEB31352.1"/>
    <property type="molecule type" value="Genomic_DNA"/>
</dbReference>
<evidence type="ECO:0000256" key="6">
    <source>
        <dbReference type="ARBA" id="ARBA00022967"/>
    </source>
</evidence>
<dbReference type="SUPFAM" id="SSF56784">
    <property type="entry name" value="HAD-like"/>
    <property type="match status" value="1"/>
</dbReference>
<keyword evidence="4" id="KW-0547">Nucleotide-binding</keyword>
<evidence type="ECO:0000313" key="12">
    <source>
        <dbReference type="EMBL" id="TEB31352.1"/>
    </source>
</evidence>
<dbReference type="Gene3D" id="2.70.150.10">
    <property type="entry name" value="Calcium-transporting ATPase, cytoplasmic transduction domain A"/>
    <property type="match status" value="1"/>
</dbReference>
<dbReference type="InterPro" id="IPR036412">
    <property type="entry name" value="HAD-like_sf"/>
</dbReference>
<comment type="subcellular location">
    <subcellularLocation>
        <location evidence="1">Cell membrane</location>
        <topology evidence="1">Multi-pass membrane protein</topology>
    </subcellularLocation>
</comment>
<dbReference type="Gene3D" id="3.40.50.1000">
    <property type="entry name" value="HAD superfamily/HAD-like"/>
    <property type="match status" value="1"/>
</dbReference>
<dbReference type="Pfam" id="PF00122">
    <property type="entry name" value="E1-E2_ATPase"/>
    <property type="match status" value="1"/>
</dbReference>
<evidence type="ECO:0000256" key="9">
    <source>
        <dbReference type="SAM" id="MobiDB-lite"/>
    </source>
</evidence>
<dbReference type="FunFam" id="3.40.50.1000:FF:000083">
    <property type="entry name" value="Sodium/potassium-transporting ATPase subunit alpha"/>
    <property type="match status" value="1"/>
</dbReference>
<dbReference type="InterPro" id="IPR006068">
    <property type="entry name" value="ATPase_P-typ_cation-transptr_C"/>
</dbReference>
<feature type="compositionally biased region" description="Basic and acidic residues" evidence="9">
    <location>
        <begin position="25"/>
        <end position="36"/>
    </location>
</feature>
<dbReference type="OrthoDB" id="158672at2759"/>
<dbReference type="GO" id="GO:0006883">
    <property type="term" value="P:intracellular sodium ion homeostasis"/>
    <property type="evidence" value="ECO:0007669"/>
    <property type="project" value="TreeGrafter"/>
</dbReference>
<accession>A0A4Y7TCR6</accession>
<protein>
    <submittedName>
        <fullName evidence="12">Aminophospholipid-transporting P-type ATPase</fullName>
    </submittedName>
</protein>
<evidence type="ECO:0000256" key="10">
    <source>
        <dbReference type="SAM" id="Phobius"/>
    </source>
</evidence>
<comment type="caution">
    <text evidence="12">The sequence shown here is derived from an EMBL/GenBank/DDBJ whole genome shotgun (WGS) entry which is preliminary data.</text>
</comment>
<dbReference type="SUPFAM" id="SSF81665">
    <property type="entry name" value="Calcium ATPase, transmembrane domain M"/>
    <property type="match status" value="2"/>
</dbReference>
<dbReference type="SFLD" id="SFLDS00003">
    <property type="entry name" value="Haloacid_Dehalogenase"/>
    <property type="match status" value="1"/>
</dbReference>
<dbReference type="GO" id="GO:0036376">
    <property type="term" value="P:sodium ion export across plasma membrane"/>
    <property type="evidence" value="ECO:0007669"/>
    <property type="project" value="TreeGrafter"/>
</dbReference>
<keyword evidence="3 10" id="KW-0812">Transmembrane</keyword>
<dbReference type="SMART" id="SM00831">
    <property type="entry name" value="Cation_ATPase_N"/>
    <property type="match status" value="1"/>
</dbReference>
<dbReference type="InterPro" id="IPR008250">
    <property type="entry name" value="ATPase_P-typ_transduc_dom_A_sf"/>
</dbReference>
<dbReference type="SFLD" id="SFLDG00002">
    <property type="entry name" value="C1.7:_P-type_atpase_like"/>
    <property type="match status" value="1"/>
</dbReference>
<dbReference type="GO" id="GO:0005391">
    <property type="term" value="F:P-type sodium:potassium-exchanging transporter activity"/>
    <property type="evidence" value="ECO:0007669"/>
    <property type="project" value="TreeGrafter"/>
</dbReference>
<dbReference type="FunFam" id="3.40.1110.10:FF:000061">
    <property type="entry name" value="Potassium-transporting ATPase alpha chain 1"/>
    <property type="match status" value="1"/>
</dbReference>
<evidence type="ECO:0000256" key="5">
    <source>
        <dbReference type="ARBA" id="ARBA00022840"/>
    </source>
</evidence>
<evidence type="ECO:0000256" key="2">
    <source>
        <dbReference type="ARBA" id="ARBA00022475"/>
    </source>
</evidence>
<feature type="domain" description="Cation-transporting P-type ATPase N-terminal" evidence="11">
    <location>
        <begin position="38"/>
        <end position="119"/>
    </location>
</feature>
<keyword evidence="6" id="KW-1278">Translocase</keyword>
<feature type="transmembrane region" description="Helical" evidence="10">
    <location>
        <begin position="324"/>
        <end position="347"/>
    </location>
</feature>
<proteinExistence type="predicted"/>